<accession>A0ABC8R4T3</accession>
<sequence length="140" mass="15373">MGKGLLPDTHELAATGARSLAIGKCDVALVLGARLNWLLHLGEPPKLSKDVNFLLVDICEEEIDLRKSNVGFCWGCEKGFGMIHKEINNDPFCLGKNYPWVEAIVKRQRKMLASPGRFVVSVEGDSGFRFSALEVEAPSS</sequence>
<proteinExistence type="predicted"/>
<keyword evidence="8" id="KW-1185">Reference proteome</keyword>
<dbReference type="SUPFAM" id="SSF52467">
    <property type="entry name" value="DHS-like NAD/FAD-binding domain"/>
    <property type="match status" value="1"/>
</dbReference>
<name>A0ABC8R4T3_9AQUA</name>
<evidence type="ECO:0000313" key="8">
    <source>
        <dbReference type="Proteomes" id="UP001642360"/>
    </source>
</evidence>
<protein>
    <recommendedName>
        <fullName evidence="6">Thiamine pyrophosphate enzyme central domain-containing protein</fullName>
    </recommendedName>
</protein>
<gene>
    <name evidence="7" type="ORF">ILEXP_LOCUS7431</name>
</gene>
<dbReference type="PANTHER" id="PTHR43710">
    <property type="entry name" value="2-HYDROXYACYL-COA LYASE"/>
    <property type="match status" value="1"/>
</dbReference>
<dbReference type="InterPro" id="IPR029035">
    <property type="entry name" value="DHS-like_NAD/FAD-binding_dom"/>
</dbReference>
<evidence type="ECO:0000259" key="6">
    <source>
        <dbReference type="Pfam" id="PF00205"/>
    </source>
</evidence>
<reference evidence="7 8" key="1">
    <citation type="submission" date="2024-02" db="EMBL/GenBank/DDBJ databases">
        <authorList>
            <person name="Vignale AGUSTIN F."/>
            <person name="Sosa J E."/>
            <person name="Modenutti C."/>
        </authorList>
    </citation>
    <scope>NUCLEOTIDE SEQUENCE [LARGE SCALE GENOMIC DNA]</scope>
</reference>
<dbReference type="Proteomes" id="UP001642360">
    <property type="component" value="Unassembled WGS sequence"/>
</dbReference>
<evidence type="ECO:0000256" key="1">
    <source>
        <dbReference type="ARBA" id="ARBA00001964"/>
    </source>
</evidence>
<dbReference type="PANTHER" id="PTHR43710:SF2">
    <property type="entry name" value="2-HYDROXYACYL-COA LYASE 1"/>
    <property type="match status" value="1"/>
</dbReference>
<dbReference type="AlphaFoldDB" id="A0ABC8R4T3"/>
<keyword evidence="5" id="KW-0456">Lyase</keyword>
<keyword evidence="3" id="KW-0460">Magnesium</keyword>
<evidence type="ECO:0000256" key="3">
    <source>
        <dbReference type="ARBA" id="ARBA00022842"/>
    </source>
</evidence>
<evidence type="ECO:0000313" key="7">
    <source>
        <dbReference type="EMBL" id="CAK9140016.1"/>
    </source>
</evidence>
<evidence type="ECO:0000256" key="5">
    <source>
        <dbReference type="ARBA" id="ARBA00023239"/>
    </source>
</evidence>
<evidence type="ECO:0000256" key="4">
    <source>
        <dbReference type="ARBA" id="ARBA00023052"/>
    </source>
</evidence>
<comment type="caution">
    <text evidence="7">The sequence shown here is derived from an EMBL/GenBank/DDBJ whole genome shotgun (WGS) entry which is preliminary data.</text>
</comment>
<dbReference type="InterPro" id="IPR045025">
    <property type="entry name" value="HACL1-like"/>
</dbReference>
<dbReference type="Gene3D" id="3.40.50.1220">
    <property type="entry name" value="TPP-binding domain"/>
    <property type="match status" value="1"/>
</dbReference>
<dbReference type="InterPro" id="IPR012000">
    <property type="entry name" value="Thiamin_PyroP_enz_cen_dom"/>
</dbReference>
<dbReference type="Pfam" id="PF00205">
    <property type="entry name" value="TPP_enzyme_M"/>
    <property type="match status" value="1"/>
</dbReference>
<dbReference type="GO" id="GO:0046872">
    <property type="term" value="F:metal ion binding"/>
    <property type="evidence" value="ECO:0007669"/>
    <property type="project" value="UniProtKB-KW"/>
</dbReference>
<comment type="cofactor">
    <cofactor evidence="1">
        <name>thiamine diphosphate</name>
        <dbReference type="ChEBI" id="CHEBI:58937"/>
    </cofactor>
</comment>
<organism evidence="7 8">
    <name type="scientific">Ilex paraguariensis</name>
    <name type="common">yerba mate</name>
    <dbReference type="NCBI Taxonomy" id="185542"/>
    <lineage>
        <taxon>Eukaryota</taxon>
        <taxon>Viridiplantae</taxon>
        <taxon>Streptophyta</taxon>
        <taxon>Embryophyta</taxon>
        <taxon>Tracheophyta</taxon>
        <taxon>Spermatophyta</taxon>
        <taxon>Magnoliopsida</taxon>
        <taxon>eudicotyledons</taxon>
        <taxon>Gunneridae</taxon>
        <taxon>Pentapetalae</taxon>
        <taxon>asterids</taxon>
        <taxon>campanulids</taxon>
        <taxon>Aquifoliales</taxon>
        <taxon>Aquifoliaceae</taxon>
        <taxon>Ilex</taxon>
    </lineage>
</organism>
<keyword evidence="2" id="KW-0479">Metal-binding</keyword>
<dbReference type="EMBL" id="CAUOFW020001004">
    <property type="protein sequence ID" value="CAK9140016.1"/>
    <property type="molecule type" value="Genomic_DNA"/>
</dbReference>
<feature type="domain" description="Thiamine pyrophosphate enzyme central" evidence="6">
    <location>
        <begin position="1"/>
        <end position="67"/>
    </location>
</feature>
<keyword evidence="4" id="KW-0786">Thiamine pyrophosphate</keyword>
<evidence type="ECO:0000256" key="2">
    <source>
        <dbReference type="ARBA" id="ARBA00022723"/>
    </source>
</evidence>
<dbReference type="GO" id="GO:0016829">
    <property type="term" value="F:lyase activity"/>
    <property type="evidence" value="ECO:0007669"/>
    <property type="project" value="UniProtKB-KW"/>
</dbReference>